<dbReference type="RefSeq" id="WP_084289989.1">
    <property type="nucleotide sequence ID" value="NZ_FWYB01000007.1"/>
</dbReference>
<dbReference type="InterPro" id="IPR006860">
    <property type="entry name" value="FecR"/>
</dbReference>
<evidence type="ECO:0000313" key="4">
    <source>
        <dbReference type="EMBL" id="SMC98018.1"/>
    </source>
</evidence>
<dbReference type="Gene3D" id="2.60.120.1440">
    <property type="match status" value="1"/>
</dbReference>
<feature type="transmembrane region" description="Helical" evidence="1">
    <location>
        <begin position="91"/>
        <end position="111"/>
    </location>
</feature>
<evidence type="ECO:0000259" key="2">
    <source>
        <dbReference type="Pfam" id="PF04773"/>
    </source>
</evidence>
<keyword evidence="5" id="KW-1185">Reference proteome</keyword>
<dbReference type="AlphaFoldDB" id="A0A1W2DLW9"/>
<name>A0A1W2DLW9_9SPHI</name>
<organism evidence="4 5">
    <name type="scientific">Pedobacter nyackensis</name>
    <dbReference type="NCBI Taxonomy" id="475255"/>
    <lineage>
        <taxon>Bacteria</taxon>
        <taxon>Pseudomonadati</taxon>
        <taxon>Bacteroidota</taxon>
        <taxon>Sphingobacteriia</taxon>
        <taxon>Sphingobacteriales</taxon>
        <taxon>Sphingobacteriaceae</taxon>
        <taxon>Pedobacter</taxon>
    </lineage>
</organism>
<dbReference type="InterPro" id="IPR012373">
    <property type="entry name" value="Ferrdict_sens_TM"/>
</dbReference>
<keyword evidence="1" id="KW-0812">Transmembrane</keyword>
<feature type="domain" description="FecR protein" evidence="2">
    <location>
        <begin position="183"/>
        <end position="283"/>
    </location>
</feature>
<proteinExistence type="predicted"/>
<dbReference type="OrthoDB" id="1099963at2"/>
<feature type="domain" description="Protein FecR C-terminal" evidence="3">
    <location>
        <begin position="332"/>
        <end position="390"/>
    </location>
</feature>
<dbReference type="Gene3D" id="3.55.50.30">
    <property type="match status" value="1"/>
</dbReference>
<keyword evidence="1" id="KW-1133">Transmembrane helix</keyword>
<dbReference type="Proteomes" id="UP000192678">
    <property type="component" value="Unassembled WGS sequence"/>
</dbReference>
<sequence>MHQSEIQKAQRVIYLVTGYRKGSISESESAELEAWLNFSPENQDLFNELNSADQKEKALGIMNPYSVNDSFENLKTRIAKEDQLVEKKRRYSWIAAAAAILIVVSIGGYFYTSTDRENIMVDGLAVAKDVAPGSNKATLTLADGRTVELNGDKQSVIIKANELTYNDGTKIISEGRSRNQYAVLTTPKGGQYQIILSDGTKIWLNAASTLKYPAEFEGSQRVVQLSGEAYFEVAKVNAASGRRMPFIVKTETQQVEVLGTHFNINNYPDETDSKTTLLEGSVRVSAASVIPASQLLKPNQQSIIAKDSEFIKVIKVVPATVIDWKNGDFIFDTDIKTIMRQISRWYNVEIVYEGNITEEELVGTISRSKHLTEVLKVLQETNKVHFKLDDTASPGVEKRVIVMP</sequence>
<dbReference type="Pfam" id="PF16344">
    <property type="entry name" value="FecR_C"/>
    <property type="match status" value="1"/>
</dbReference>
<dbReference type="InterPro" id="IPR032508">
    <property type="entry name" value="FecR_C"/>
</dbReference>
<dbReference type="GO" id="GO:0016989">
    <property type="term" value="F:sigma factor antagonist activity"/>
    <property type="evidence" value="ECO:0007669"/>
    <property type="project" value="TreeGrafter"/>
</dbReference>
<keyword evidence="1" id="KW-0472">Membrane</keyword>
<dbReference type="STRING" id="475255.SAMN04488101_107131"/>
<protein>
    <submittedName>
        <fullName evidence="4">FecR family protein</fullName>
    </submittedName>
</protein>
<dbReference type="PANTHER" id="PTHR30273">
    <property type="entry name" value="PERIPLASMIC SIGNAL SENSOR AND SIGMA FACTOR ACTIVATOR FECR-RELATED"/>
    <property type="match status" value="1"/>
</dbReference>
<dbReference type="EMBL" id="FWYB01000007">
    <property type="protein sequence ID" value="SMC98018.1"/>
    <property type="molecule type" value="Genomic_DNA"/>
</dbReference>
<evidence type="ECO:0000259" key="3">
    <source>
        <dbReference type="Pfam" id="PF16344"/>
    </source>
</evidence>
<accession>A0A1W2DLW9</accession>
<evidence type="ECO:0000313" key="5">
    <source>
        <dbReference type="Proteomes" id="UP000192678"/>
    </source>
</evidence>
<gene>
    <name evidence="4" type="ORF">SAMN04488101_107131</name>
</gene>
<reference evidence="4 5" key="1">
    <citation type="submission" date="2017-04" db="EMBL/GenBank/DDBJ databases">
        <authorList>
            <person name="Afonso C.L."/>
            <person name="Miller P.J."/>
            <person name="Scott M.A."/>
            <person name="Spackman E."/>
            <person name="Goraichik I."/>
            <person name="Dimitrov K.M."/>
            <person name="Suarez D.L."/>
            <person name="Swayne D.E."/>
        </authorList>
    </citation>
    <scope>NUCLEOTIDE SEQUENCE [LARGE SCALE GENOMIC DNA]</scope>
    <source>
        <strain evidence="4 5">DSM 19625</strain>
    </source>
</reference>
<evidence type="ECO:0000256" key="1">
    <source>
        <dbReference type="SAM" id="Phobius"/>
    </source>
</evidence>
<dbReference type="PANTHER" id="PTHR30273:SF2">
    <property type="entry name" value="PROTEIN FECR"/>
    <property type="match status" value="1"/>
</dbReference>
<dbReference type="Pfam" id="PF04773">
    <property type="entry name" value="FecR"/>
    <property type="match status" value="1"/>
</dbReference>